<dbReference type="Gene3D" id="1.25.10.10">
    <property type="entry name" value="Leucine-rich Repeat Variant"/>
    <property type="match status" value="1"/>
</dbReference>
<keyword evidence="1" id="KW-0175">Coiled coil</keyword>
<dbReference type="Proteomes" id="UP000001058">
    <property type="component" value="Unassembled WGS sequence"/>
</dbReference>
<dbReference type="PANTHER" id="PTHR23159:SF60">
    <property type="entry name" value="SPINDLE ASSEMBLY ABNORMAL PROTEIN 4"/>
    <property type="match status" value="1"/>
</dbReference>
<dbReference type="EMBL" id="GL378354">
    <property type="protein sequence ID" value="EFJ45945.1"/>
    <property type="molecule type" value="Genomic_DNA"/>
</dbReference>
<protein>
    <submittedName>
        <fullName evidence="3">Uncharacterized protein</fullName>
    </submittedName>
</protein>
<evidence type="ECO:0000313" key="3">
    <source>
        <dbReference type="EMBL" id="EFJ45945.1"/>
    </source>
</evidence>
<feature type="compositionally biased region" description="Gly residues" evidence="2">
    <location>
        <begin position="862"/>
        <end position="872"/>
    </location>
</feature>
<evidence type="ECO:0000256" key="2">
    <source>
        <dbReference type="SAM" id="MobiDB-lite"/>
    </source>
</evidence>
<evidence type="ECO:0000313" key="4">
    <source>
        <dbReference type="Proteomes" id="UP000001058"/>
    </source>
</evidence>
<gene>
    <name evidence="3" type="ORF">VOLCADRAFT_93679</name>
</gene>
<feature type="region of interest" description="Disordered" evidence="2">
    <location>
        <begin position="406"/>
        <end position="469"/>
    </location>
</feature>
<sequence length="1646" mass="167334">MATLNEALGLIDDVAQELKFYDAGIYKQLQEQTSIHRCRDILERVKTAIMARDADGNIRADSLATDDWRKIANLVAPLARCFTVSSPPVTPSSKTRHSSAVAVAALALLSSCGQKSKIIVNSALESGVVDAFVNTLRTSLRNPVSDRVIKAMLYKIIEALWGFSLYANTQLQQELVAHDVVNICLDLITSSSVEVESKINANKTLYNFLNGSNGRVVTELRSSKIAALNGLLQQQASQVPEPAAAGALALAGGTSGKVAITMPALLPHIMSWIWFLPHYILDHLMQSLAGLMHKLVVLVWPEGCPGLPLLPSVPATNGPNRQPPPPPQPQQQQLGSPKPRMPSQQQQANISSPSSSAVGPLQVAQVSLPNRTFQKLLQAVFRTISSGLADARLVALLRGTSCLAAAAGGPDSGSGADTHSDIDMLDADGGAAAAAGGGGSGGEGDEDVHGMALSYGGSRRRRQGQQQGVVQPTALPARLVRVVREGRSDGMETRVALEILDELFACDAKGEHPELADDALAAGLLKSMSEMGVLQSLNTEGGMAAVSAYVRLCLKLIRRVPYTPGLASWLHDSGVPASLAYVSFWPTSRLCLKLDALQTLNELVQVDTDMTEHVVTIKNFPAALANTLLGGDPDSKKSSKKSGWYYRSKKKGSSSAAAVAAAAAAAAAAADAVHASGITIQAKSHRDQIPEAALNILNTVLDESRESDKVWETVIESGMLPRLLQHCGDSSMPPGLLVELLLAVGLTFKDHGEDAATVGPLQAACAPHLLPLLTHESAVVASTASRLLCDILFDMARYRSGSTDVAEGDDILKALVAAGPAIDTADAAAAAAAAAKVTAAALPTAAAAAAAAATAVKDEEAGGGGRRGGASPGGLQRPARPDVDAVGVVGVCGEEAVSPEGAVTVLDPGAVSPVSTAAAESPGGSVQGDGMMEVDAATTTANITTAYCTNTGTAAPAASASAAPADAGTAAGAVGNSGTTGSGAATTAAATALPAAAAAAAAAPPGRSGLEGVNVTSQGLCLISTAIQTCTRAVLRRVGGTSSPALTQTAVTVTTTTTAAASPSGKASGRDKAATAAAAAAPAAVLEGPSYNTLEALLQSCRVLCEACLQMPAHGAVRRHIARAFAYARPAVDELVAGLTALPNSSSGQMLLREAREVLQVLRRVPVLDVASLPQLHVPPAPAVHYIVKTGEAPVPASATIPAKKGLPLERARSSTVATDTADADAIKVKPDRPGGGVAKRADSVSAPAAPATAAAAAAVATAAAAVKSPNGGATRPSVRKGQRRDGGATEVAAAADGLTGGDCTGSVIGGRPRRGQSRSVVSAAAKEGRGLADGAAGAAVSSGASGAAAASGGRDADVAANPEKTDRKMDERDDMALVRPGLVPAVDASTQMGISTAAAAALQEYPSCVPLELRNSFGAATGSLAALGSVTATTTTMMVTTAAKVEAGVGAGTAGPAVADDRQGAGGFPGGVPGGAAAAAAGKSRVNPAEIRARYLELKAQNARMAAELAELRRAKEDVEAVQQRTAATLSSRTEELARVLQELEEKDQELEDKSSKLDAAQEQLAEVTAALQGRDTELKDKDRELEAAGQQLAHLTADLQEAQGKIAKLEAAVAGATGGLQQLKSENADLRAELAGFQSLADLE</sequence>
<evidence type="ECO:0000256" key="1">
    <source>
        <dbReference type="SAM" id="Coils"/>
    </source>
</evidence>
<dbReference type="SUPFAM" id="SSF48371">
    <property type="entry name" value="ARM repeat"/>
    <property type="match status" value="1"/>
</dbReference>
<dbReference type="GeneID" id="9627835"/>
<feature type="compositionally biased region" description="Low complexity" evidence="2">
    <location>
        <begin position="406"/>
        <end position="417"/>
    </location>
</feature>
<dbReference type="OrthoDB" id="548874at2759"/>
<dbReference type="Gene3D" id="1.10.287.1490">
    <property type="match status" value="1"/>
</dbReference>
<accession>D8U2R6</accession>
<feature type="region of interest" description="Disordered" evidence="2">
    <location>
        <begin position="1267"/>
        <end position="1289"/>
    </location>
</feature>
<feature type="region of interest" description="Disordered" evidence="2">
    <location>
        <begin position="859"/>
        <end position="882"/>
    </location>
</feature>
<feature type="region of interest" description="Disordered" evidence="2">
    <location>
        <begin position="1346"/>
        <end position="1367"/>
    </location>
</feature>
<feature type="region of interest" description="Disordered" evidence="2">
    <location>
        <begin position="311"/>
        <end position="356"/>
    </location>
</feature>
<keyword evidence="4" id="KW-1185">Reference proteome</keyword>
<dbReference type="KEGG" id="vcn:VOLCADRAFT_93679"/>
<feature type="compositionally biased region" description="Polar residues" evidence="2">
    <location>
        <begin position="342"/>
        <end position="356"/>
    </location>
</feature>
<dbReference type="InterPro" id="IPR016024">
    <property type="entry name" value="ARM-type_fold"/>
</dbReference>
<reference evidence="3 4" key="1">
    <citation type="journal article" date="2010" name="Science">
        <title>Genomic analysis of organismal complexity in the multicellular green alga Volvox carteri.</title>
        <authorList>
            <person name="Prochnik S.E."/>
            <person name="Umen J."/>
            <person name="Nedelcu A.M."/>
            <person name="Hallmann A."/>
            <person name="Miller S.M."/>
            <person name="Nishii I."/>
            <person name="Ferris P."/>
            <person name="Kuo A."/>
            <person name="Mitros T."/>
            <person name="Fritz-Laylin L.K."/>
            <person name="Hellsten U."/>
            <person name="Chapman J."/>
            <person name="Simakov O."/>
            <person name="Rensing S.A."/>
            <person name="Terry A."/>
            <person name="Pangilinan J."/>
            <person name="Kapitonov V."/>
            <person name="Jurka J."/>
            <person name="Salamov A."/>
            <person name="Shapiro H."/>
            <person name="Schmutz J."/>
            <person name="Grimwood J."/>
            <person name="Lindquist E."/>
            <person name="Lucas S."/>
            <person name="Grigoriev I.V."/>
            <person name="Schmitt R."/>
            <person name="Kirk D."/>
            <person name="Rokhsar D.S."/>
        </authorList>
    </citation>
    <scope>NUCLEOTIDE SEQUENCE [LARGE SCALE GENOMIC DNA]</scope>
    <source>
        <strain evidence="4">f. Nagariensis / Eve</strain>
    </source>
</reference>
<dbReference type="RefSeq" id="XP_002953023.1">
    <property type="nucleotide sequence ID" value="XM_002952977.1"/>
</dbReference>
<name>D8U2R6_VOLCA</name>
<organism evidence="4">
    <name type="scientific">Volvox carteri f. nagariensis</name>
    <dbReference type="NCBI Taxonomy" id="3068"/>
    <lineage>
        <taxon>Eukaryota</taxon>
        <taxon>Viridiplantae</taxon>
        <taxon>Chlorophyta</taxon>
        <taxon>core chlorophytes</taxon>
        <taxon>Chlorophyceae</taxon>
        <taxon>CS clade</taxon>
        <taxon>Chlamydomonadales</taxon>
        <taxon>Volvocaceae</taxon>
        <taxon>Volvox</taxon>
    </lineage>
</organism>
<feature type="coiled-coil region" evidence="1">
    <location>
        <begin position="1496"/>
        <end position="1642"/>
    </location>
</feature>
<dbReference type="PANTHER" id="PTHR23159">
    <property type="entry name" value="CENTROSOMAL PROTEIN 2"/>
    <property type="match status" value="1"/>
</dbReference>
<dbReference type="InterPro" id="IPR011989">
    <property type="entry name" value="ARM-like"/>
</dbReference>
<dbReference type="InParanoid" id="D8U2R6"/>
<proteinExistence type="predicted"/>